<dbReference type="Gene3D" id="3.30.300.30">
    <property type="match status" value="1"/>
</dbReference>
<dbReference type="Pfam" id="PF00501">
    <property type="entry name" value="AMP-binding"/>
    <property type="match status" value="1"/>
</dbReference>
<dbReference type="InterPro" id="IPR045851">
    <property type="entry name" value="AMP-bd_C_sf"/>
</dbReference>
<keyword evidence="3" id="KW-1185">Reference proteome</keyword>
<accession>A0AAV4BHI0</accession>
<protein>
    <submittedName>
        <fullName evidence="2">Long-chain-fatty-acid--coa ligase</fullName>
    </submittedName>
</protein>
<dbReference type="Proteomes" id="UP000735302">
    <property type="component" value="Unassembled WGS sequence"/>
</dbReference>
<dbReference type="SUPFAM" id="SSF56801">
    <property type="entry name" value="Acetyl-CoA synthetase-like"/>
    <property type="match status" value="1"/>
</dbReference>
<reference evidence="2 3" key="1">
    <citation type="journal article" date="2021" name="Elife">
        <title>Chloroplast acquisition without the gene transfer in kleptoplastic sea slugs, Plakobranchus ocellatus.</title>
        <authorList>
            <person name="Maeda T."/>
            <person name="Takahashi S."/>
            <person name="Yoshida T."/>
            <person name="Shimamura S."/>
            <person name="Takaki Y."/>
            <person name="Nagai Y."/>
            <person name="Toyoda A."/>
            <person name="Suzuki Y."/>
            <person name="Arimoto A."/>
            <person name="Ishii H."/>
            <person name="Satoh N."/>
            <person name="Nishiyama T."/>
            <person name="Hasebe M."/>
            <person name="Maruyama T."/>
            <person name="Minagawa J."/>
            <person name="Obokata J."/>
            <person name="Shigenobu S."/>
        </authorList>
    </citation>
    <scope>NUCLEOTIDE SEQUENCE [LARGE SCALE GENOMIC DNA]</scope>
</reference>
<sequence>MATCRFTSPNEEFDDCFSVCGWPMPGAQIKVVDNLMHELSVGHIGEILLKSSQVCSGYINNIKANANTFLSDGWVRLGGRIFYNSKGQICVLGSGKNAIMHGGLVVYPEQLEFRIQRCPGVAGTTTAGVPNAKRYEEICALLVRYPEMEAVTEEQVRHFCSKHLFLNDDSVEFNHLPKYYNLWMLYQY</sequence>
<keyword evidence="2" id="KW-0436">Ligase</keyword>
<proteinExistence type="predicted"/>
<dbReference type="PANTHER" id="PTHR24096">
    <property type="entry name" value="LONG-CHAIN-FATTY-ACID--COA LIGASE"/>
    <property type="match status" value="1"/>
</dbReference>
<dbReference type="GO" id="GO:0016874">
    <property type="term" value="F:ligase activity"/>
    <property type="evidence" value="ECO:0007669"/>
    <property type="project" value="UniProtKB-KW"/>
</dbReference>
<evidence type="ECO:0000313" key="3">
    <source>
        <dbReference type="Proteomes" id="UP000735302"/>
    </source>
</evidence>
<evidence type="ECO:0000259" key="1">
    <source>
        <dbReference type="Pfam" id="PF00501"/>
    </source>
</evidence>
<dbReference type="InterPro" id="IPR042099">
    <property type="entry name" value="ANL_N_sf"/>
</dbReference>
<feature type="domain" description="AMP-dependent synthetase/ligase" evidence="1">
    <location>
        <begin position="13"/>
        <end position="58"/>
    </location>
</feature>
<gene>
    <name evidence="2" type="ORF">PoB_004930100</name>
</gene>
<name>A0AAV4BHI0_9GAST</name>
<dbReference type="Gene3D" id="3.40.50.12780">
    <property type="entry name" value="N-terminal domain of ligase-like"/>
    <property type="match status" value="1"/>
</dbReference>
<dbReference type="EMBL" id="BLXT01005456">
    <property type="protein sequence ID" value="GFO22796.1"/>
    <property type="molecule type" value="Genomic_DNA"/>
</dbReference>
<organism evidence="2 3">
    <name type="scientific">Plakobranchus ocellatus</name>
    <dbReference type="NCBI Taxonomy" id="259542"/>
    <lineage>
        <taxon>Eukaryota</taxon>
        <taxon>Metazoa</taxon>
        <taxon>Spiralia</taxon>
        <taxon>Lophotrochozoa</taxon>
        <taxon>Mollusca</taxon>
        <taxon>Gastropoda</taxon>
        <taxon>Heterobranchia</taxon>
        <taxon>Euthyneura</taxon>
        <taxon>Panpulmonata</taxon>
        <taxon>Sacoglossa</taxon>
        <taxon>Placobranchoidea</taxon>
        <taxon>Plakobranchidae</taxon>
        <taxon>Plakobranchus</taxon>
    </lineage>
</organism>
<comment type="caution">
    <text evidence="2">The sequence shown here is derived from an EMBL/GenBank/DDBJ whole genome shotgun (WGS) entry which is preliminary data.</text>
</comment>
<evidence type="ECO:0000313" key="2">
    <source>
        <dbReference type="EMBL" id="GFO22796.1"/>
    </source>
</evidence>
<dbReference type="AlphaFoldDB" id="A0AAV4BHI0"/>
<dbReference type="InterPro" id="IPR000873">
    <property type="entry name" value="AMP-dep_synth/lig_dom"/>
</dbReference>